<proteinExistence type="predicted"/>
<dbReference type="WBParaSite" id="GPUH_0000675301-mRNA-1">
    <property type="protein sequence ID" value="GPUH_0000675301-mRNA-1"/>
    <property type="gene ID" value="GPUH_0000675301"/>
</dbReference>
<dbReference type="AlphaFoldDB" id="A0A183DDF3"/>
<dbReference type="OrthoDB" id="242257at2759"/>
<accession>A0A183DDF3</accession>
<evidence type="ECO:0000313" key="3">
    <source>
        <dbReference type="WBParaSite" id="GPUH_0000675301-mRNA-1"/>
    </source>
</evidence>
<evidence type="ECO:0000313" key="1">
    <source>
        <dbReference type="EMBL" id="VDK55933.1"/>
    </source>
</evidence>
<reference evidence="3" key="1">
    <citation type="submission" date="2016-06" db="UniProtKB">
        <authorList>
            <consortium name="WormBaseParasite"/>
        </authorList>
    </citation>
    <scope>IDENTIFICATION</scope>
</reference>
<protein>
    <submittedName>
        <fullName evidence="3">Phorbol-ester/DAG-type domain-containing protein</fullName>
    </submittedName>
</protein>
<dbReference type="EMBL" id="UYRT01016360">
    <property type="protein sequence ID" value="VDK55933.1"/>
    <property type="molecule type" value="Genomic_DNA"/>
</dbReference>
<gene>
    <name evidence="1" type="ORF">GPUH_LOCUS6745</name>
</gene>
<dbReference type="Proteomes" id="UP000271098">
    <property type="component" value="Unassembled WGS sequence"/>
</dbReference>
<dbReference type="CDD" id="cd20802">
    <property type="entry name" value="C1_DGK_typeIV_rpt1"/>
    <property type="match status" value="1"/>
</dbReference>
<keyword evidence="2" id="KW-1185">Reference proteome</keyword>
<organism evidence="3">
    <name type="scientific">Gongylonema pulchrum</name>
    <dbReference type="NCBI Taxonomy" id="637853"/>
    <lineage>
        <taxon>Eukaryota</taxon>
        <taxon>Metazoa</taxon>
        <taxon>Ecdysozoa</taxon>
        <taxon>Nematoda</taxon>
        <taxon>Chromadorea</taxon>
        <taxon>Rhabditida</taxon>
        <taxon>Spirurina</taxon>
        <taxon>Spiruromorpha</taxon>
        <taxon>Spiruroidea</taxon>
        <taxon>Gongylonematidae</taxon>
        <taxon>Gongylonema</taxon>
    </lineage>
</organism>
<reference evidence="1 2" key="2">
    <citation type="submission" date="2018-11" db="EMBL/GenBank/DDBJ databases">
        <authorList>
            <consortium name="Pathogen Informatics"/>
        </authorList>
    </citation>
    <scope>NUCLEOTIDE SEQUENCE [LARGE SCALE GENOMIC DNA]</scope>
</reference>
<name>A0A183DDF3_9BILA</name>
<sequence length="138" mass="15929">VRPDEHIWLPSSGPGTVASSSRDTECYVGERDCRKVGDKQSCAACHIVAHSACLPLLYQLHMTCKTTYWEESPVKKQTEAGSDGPLTRHHWVHKWKHEGRCLRCGKSFQQKIFREKVIAFSLFLYIKKSLSHYHFFHV</sequence>
<evidence type="ECO:0000313" key="2">
    <source>
        <dbReference type="Proteomes" id="UP000271098"/>
    </source>
</evidence>